<keyword evidence="1" id="KW-0732">Signal</keyword>
<evidence type="ECO:0000256" key="1">
    <source>
        <dbReference type="SAM" id="SignalP"/>
    </source>
</evidence>
<dbReference type="STRING" id="742152.A0A2H3K610"/>
<dbReference type="OMA" id="GANCADA"/>
<organism evidence="2 3">
    <name type="scientific">Wolfiporia cocos (strain MD-104)</name>
    <name type="common">Brown rot fungus</name>
    <dbReference type="NCBI Taxonomy" id="742152"/>
    <lineage>
        <taxon>Eukaryota</taxon>
        <taxon>Fungi</taxon>
        <taxon>Dikarya</taxon>
        <taxon>Basidiomycota</taxon>
        <taxon>Agaricomycotina</taxon>
        <taxon>Agaricomycetes</taxon>
        <taxon>Polyporales</taxon>
        <taxon>Phaeolaceae</taxon>
        <taxon>Wolfiporia</taxon>
    </lineage>
</organism>
<proteinExistence type="predicted"/>
<dbReference type="AlphaFoldDB" id="A0A2H3K610"/>
<evidence type="ECO:0000313" key="2">
    <source>
        <dbReference type="EMBL" id="PCH43867.1"/>
    </source>
</evidence>
<keyword evidence="3" id="KW-1185">Reference proteome</keyword>
<gene>
    <name evidence="2" type="ORF">WOLCODRAFT_40810</name>
</gene>
<sequence length="161" mass="16682">MSFTLLTGLVAATLFATASAETHTIRFNNQCGYGTPQLVYNGAAVSTGQDYTVDGSFSGIAYLQTGDCGLNGEECLLLEMTLINPTVPGGGSSADISLIAPHAFNVQGSFSYFNGCNNTGANCADASCAAAFYQPDETEVQVACETDDVDLLIAFCADATQ</sequence>
<feature type="signal peptide" evidence="1">
    <location>
        <begin position="1"/>
        <end position="20"/>
    </location>
</feature>
<reference evidence="2 3" key="1">
    <citation type="journal article" date="2012" name="Science">
        <title>The Paleozoic origin of enzymatic lignin decomposition reconstructed from 31 fungal genomes.</title>
        <authorList>
            <person name="Floudas D."/>
            <person name="Binder M."/>
            <person name="Riley R."/>
            <person name="Barry K."/>
            <person name="Blanchette R.A."/>
            <person name="Henrissat B."/>
            <person name="Martinez A.T."/>
            <person name="Otillar R."/>
            <person name="Spatafora J.W."/>
            <person name="Yadav J.S."/>
            <person name="Aerts A."/>
            <person name="Benoit I."/>
            <person name="Boyd A."/>
            <person name="Carlson A."/>
            <person name="Copeland A."/>
            <person name="Coutinho P.M."/>
            <person name="de Vries R.P."/>
            <person name="Ferreira P."/>
            <person name="Findley K."/>
            <person name="Foster B."/>
            <person name="Gaskell J."/>
            <person name="Glotzer D."/>
            <person name="Gorecki P."/>
            <person name="Heitman J."/>
            <person name="Hesse C."/>
            <person name="Hori C."/>
            <person name="Igarashi K."/>
            <person name="Jurgens J.A."/>
            <person name="Kallen N."/>
            <person name="Kersten P."/>
            <person name="Kohler A."/>
            <person name="Kuees U."/>
            <person name="Kumar T.K.A."/>
            <person name="Kuo A."/>
            <person name="LaButti K."/>
            <person name="Larrondo L.F."/>
            <person name="Lindquist E."/>
            <person name="Ling A."/>
            <person name="Lombard V."/>
            <person name="Lucas S."/>
            <person name="Lundell T."/>
            <person name="Martin R."/>
            <person name="McLaughlin D.J."/>
            <person name="Morgenstern I."/>
            <person name="Morin E."/>
            <person name="Murat C."/>
            <person name="Nagy L.G."/>
            <person name="Nolan M."/>
            <person name="Ohm R.A."/>
            <person name="Patyshakuliyeva A."/>
            <person name="Rokas A."/>
            <person name="Ruiz-Duenas F.J."/>
            <person name="Sabat G."/>
            <person name="Salamov A."/>
            <person name="Samejima M."/>
            <person name="Schmutz J."/>
            <person name="Slot J.C."/>
            <person name="St John F."/>
            <person name="Stenlid J."/>
            <person name="Sun H."/>
            <person name="Sun S."/>
            <person name="Syed K."/>
            <person name="Tsang A."/>
            <person name="Wiebenga A."/>
            <person name="Young D."/>
            <person name="Pisabarro A."/>
            <person name="Eastwood D.C."/>
            <person name="Martin F."/>
            <person name="Cullen D."/>
            <person name="Grigoriev I.V."/>
            <person name="Hibbett D.S."/>
        </authorList>
    </citation>
    <scope>NUCLEOTIDE SEQUENCE [LARGE SCALE GENOMIC DNA]</scope>
    <source>
        <strain evidence="2 3">MD-104</strain>
    </source>
</reference>
<dbReference type="OrthoDB" id="3342934at2759"/>
<feature type="non-terminal residue" evidence="2">
    <location>
        <position position="161"/>
    </location>
</feature>
<name>A0A2H3K610_WOLCO</name>
<dbReference type="EMBL" id="KB468146">
    <property type="protein sequence ID" value="PCH43867.1"/>
    <property type="molecule type" value="Genomic_DNA"/>
</dbReference>
<accession>A0A2H3K610</accession>
<feature type="chain" id="PRO_5013776521" evidence="1">
    <location>
        <begin position="21"/>
        <end position="161"/>
    </location>
</feature>
<evidence type="ECO:0000313" key="3">
    <source>
        <dbReference type="Proteomes" id="UP000218811"/>
    </source>
</evidence>
<protein>
    <submittedName>
        <fullName evidence="2">Glycopeptide</fullName>
    </submittedName>
</protein>
<dbReference type="Proteomes" id="UP000218811">
    <property type="component" value="Unassembled WGS sequence"/>
</dbReference>